<evidence type="ECO:0000313" key="1">
    <source>
        <dbReference type="EMBL" id="WAN69260.1"/>
    </source>
</evidence>
<organism evidence="1">
    <name type="scientific">Moorena producens (strain JHB)</name>
    <dbReference type="NCBI Taxonomy" id="1454205"/>
    <lineage>
        <taxon>Bacteria</taxon>
        <taxon>Bacillati</taxon>
        <taxon>Cyanobacteriota</taxon>
        <taxon>Cyanophyceae</taxon>
        <taxon>Coleofasciculales</taxon>
        <taxon>Coleofasciculaceae</taxon>
        <taxon>Moorena</taxon>
    </lineage>
</organism>
<sequence>MVGLPTLGQISVEWASCVELASSQFQYIFGRAGCPLYSDSIDGRAGRMPTLLRFNRWLGGQDAHSTPIQ</sequence>
<proteinExistence type="predicted"/>
<dbReference type="EMBL" id="CP017708">
    <property type="protein sequence ID" value="WAN69260.1"/>
    <property type="molecule type" value="Genomic_DNA"/>
</dbReference>
<protein>
    <submittedName>
        <fullName evidence="1">Uncharacterized protein</fullName>
    </submittedName>
</protein>
<reference evidence="1" key="1">
    <citation type="journal article" date="2017" name="Proc. Natl. Acad. Sci. U.S.A.">
        <title>Comparative genomics uncovers the prolific and distinctive metabolic potential of the cyanobacterial genus Moorea.</title>
        <authorList>
            <person name="Leao T."/>
            <person name="Castelao G."/>
            <person name="Korobeynikov A."/>
            <person name="Monroe E.A."/>
            <person name="Podell S."/>
            <person name="Glukhov E."/>
            <person name="Allen E.E."/>
            <person name="Gerwick W.H."/>
            <person name="Gerwick L."/>
        </authorList>
    </citation>
    <scope>NUCLEOTIDE SEQUENCE</scope>
    <source>
        <strain evidence="1">JHB</strain>
    </source>
</reference>
<name>A0A9Q9UVW4_MOOP1</name>
<gene>
    <name evidence="1" type="ORF">BJP36_43660</name>
</gene>
<dbReference type="Proteomes" id="UP000176944">
    <property type="component" value="Chromosome"/>
</dbReference>
<dbReference type="AlphaFoldDB" id="A0A9Q9UVW4"/>
<accession>A0A9Q9UVW4</accession>
<reference evidence="1" key="2">
    <citation type="submission" date="2022-10" db="EMBL/GenBank/DDBJ databases">
        <authorList>
            <person name="Ngo T.-E."/>
        </authorList>
    </citation>
    <scope>NUCLEOTIDE SEQUENCE</scope>
    <source>
        <strain evidence="1">JHB</strain>
    </source>
</reference>